<reference evidence="4 5" key="1">
    <citation type="submission" date="2017-05" db="EMBL/GenBank/DDBJ databases">
        <authorList>
            <person name="Varghese N."/>
            <person name="Submissions S."/>
        </authorList>
    </citation>
    <scope>NUCLEOTIDE SEQUENCE [LARGE SCALE GENOMIC DNA]</scope>
    <source>
        <strain evidence="4 5">DSM 26001</strain>
    </source>
</reference>
<evidence type="ECO:0000256" key="2">
    <source>
        <dbReference type="SAM" id="MobiDB-lite"/>
    </source>
</evidence>
<evidence type="ECO:0000256" key="1">
    <source>
        <dbReference type="ARBA" id="ARBA00010690"/>
    </source>
</evidence>
<dbReference type="InterPro" id="IPR029025">
    <property type="entry name" value="T3SS_substrate_exporter_C"/>
</dbReference>
<feature type="transmembrane region" description="Helical" evidence="3">
    <location>
        <begin position="90"/>
        <end position="119"/>
    </location>
</feature>
<keyword evidence="3" id="KW-0812">Transmembrane</keyword>
<dbReference type="PANTHER" id="PTHR30531:SF14">
    <property type="entry name" value="SURFACE PRESENTATION OF ANTIGENS PROTEIN SPAS"/>
    <property type="match status" value="1"/>
</dbReference>
<dbReference type="Pfam" id="PF01312">
    <property type="entry name" value="Bac_export_2"/>
    <property type="match status" value="1"/>
</dbReference>
<comment type="caution">
    <text evidence="4">The sequence shown here is derived from an EMBL/GenBank/DDBJ whole genome shotgun (WGS) entry which is preliminary data.</text>
</comment>
<feature type="transmembrane region" description="Helical" evidence="3">
    <location>
        <begin position="182"/>
        <end position="209"/>
    </location>
</feature>
<dbReference type="PANTHER" id="PTHR30531">
    <property type="entry name" value="FLAGELLAR BIOSYNTHETIC PROTEIN FLHB"/>
    <property type="match status" value="1"/>
</dbReference>
<dbReference type="InterPro" id="IPR006135">
    <property type="entry name" value="T3SS_substrate_exporter"/>
</dbReference>
<dbReference type="SUPFAM" id="SSF160544">
    <property type="entry name" value="EscU C-terminal domain-like"/>
    <property type="match status" value="1"/>
</dbReference>
<sequence length="358" mass="39353">MAEEEQSRSEKATPWKLRQARAKGSVPKGVELGSFLALTVLACMLYWNGPALFSGMLRLFAAGLGQSGAMLSPRAAQVLATSMLSAGLRLWAGLAVLLMLAGAAGCLMQTGPVLSFTPITPDFKRLNPVDGLKRFFNSKLLFDTLRAVAKALLLAAAIWTVLRHSIPQLLALIQSDVRTYPMAALSLVLRLLAWCLLALIPIVLFDIAASRRHFGKQMMMSRREVRDEHKQQEGDPRIRSRRRALQGEARQRSASLRRVRDADVLITNPTWLAVALKYDDAGMPAPVVLAKGAGKLASLMREMAWRHRVPVVQNRRLARALFRGSAIDQPIAADSYVDVARVLIWLRTMARTGAGARA</sequence>
<feature type="compositionally biased region" description="Basic and acidic residues" evidence="2">
    <location>
        <begin position="221"/>
        <end position="238"/>
    </location>
</feature>
<dbReference type="PRINTS" id="PR00950">
    <property type="entry name" value="TYPE3IMSPROT"/>
</dbReference>
<feature type="transmembrane region" description="Helical" evidence="3">
    <location>
        <begin position="29"/>
        <end position="47"/>
    </location>
</feature>
<dbReference type="RefSeq" id="WP_283444512.1">
    <property type="nucleotide sequence ID" value="NZ_FXUL01000021.1"/>
</dbReference>
<keyword evidence="4" id="KW-0966">Cell projection</keyword>
<feature type="region of interest" description="Disordered" evidence="2">
    <location>
        <begin position="221"/>
        <end position="250"/>
    </location>
</feature>
<keyword evidence="3" id="KW-1133">Transmembrane helix</keyword>
<proteinExistence type="inferred from homology"/>
<dbReference type="Proteomes" id="UP001158049">
    <property type="component" value="Unassembled WGS sequence"/>
</dbReference>
<keyword evidence="4" id="KW-0282">Flagellum</keyword>
<name>A0ABY1QLX2_9BURK</name>
<dbReference type="EMBL" id="FXUL01000021">
    <property type="protein sequence ID" value="SMP74723.1"/>
    <property type="molecule type" value="Genomic_DNA"/>
</dbReference>
<evidence type="ECO:0000256" key="3">
    <source>
        <dbReference type="SAM" id="Phobius"/>
    </source>
</evidence>
<accession>A0ABY1QLX2</accession>
<evidence type="ECO:0000313" key="4">
    <source>
        <dbReference type="EMBL" id="SMP74723.1"/>
    </source>
</evidence>
<dbReference type="Gene3D" id="3.40.1690.10">
    <property type="entry name" value="secretion proteins EscU"/>
    <property type="match status" value="1"/>
</dbReference>
<keyword evidence="4" id="KW-0969">Cilium</keyword>
<evidence type="ECO:0000313" key="5">
    <source>
        <dbReference type="Proteomes" id="UP001158049"/>
    </source>
</evidence>
<gene>
    <name evidence="4" type="ORF">SAMN06295970_12176</name>
</gene>
<keyword evidence="5" id="KW-1185">Reference proteome</keyword>
<comment type="similarity">
    <text evidence="1">Belongs to the type III secretion exporter family.</text>
</comment>
<feature type="transmembrane region" description="Helical" evidence="3">
    <location>
        <begin position="140"/>
        <end position="162"/>
    </location>
</feature>
<organism evidence="4 5">
    <name type="scientific">Noviherbaspirillum suwonense</name>
    <dbReference type="NCBI Taxonomy" id="1224511"/>
    <lineage>
        <taxon>Bacteria</taxon>
        <taxon>Pseudomonadati</taxon>
        <taxon>Pseudomonadota</taxon>
        <taxon>Betaproteobacteria</taxon>
        <taxon>Burkholderiales</taxon>
        <taxon>Oxalobacteraceae</taxon>
        <taxon>Noviherbaspirillum</taxon>
    </lineage>
</organism>
<keyword evidence="3" id="KW-0472">Membrane</keyword>
<protein>
    <submittedName>
        <fullName evidence="4">Flagellar biosynthetic protein FlhB</fullName>
    </submittedName>
</protein>